<feature type="transmembrane region" description="Helical" evidence="1">
    <location>
        <begin position="38"/>
        <end position="60"/>
    </location>
</feature>
<comment type="caution">
    <text evidence="2">The sequence shown here is derived from an EMBL/GenBank/DDBJ whole genome shotgun (WGS) entry which is preliminary data.</text>
</comment>
<accession>A0A940IC30</accession>
<dbReference type="Proteomes" id="UP000721442">
    <property type="component" value="Unassembled WGS sequence"/>
</dbReference>
<feature type="transmembrane region" description="Helical" evidence="1">
    <location>
        <begin position="131"/>
        <end position="153"/>
    </location>
</feature>
<evidence type="ECO:0008006" key="4">
    <source>
        <dbReference type="Google" id="ProtNLM"/>
    </source>
</evidence>
<evidence type="ECO:0000313" key="3">
    <source>
        <dbReference type="Proteomes" id="UP000721442"/>
    </source>
</evidence>
<feature type="transmembrane region" description="Helical" evidence="1">
    <location>
        <begin position="102"/>
        <end position="125"/>
    </location>
</feature>
<keyword evidence="1" id="KW-0812">Transmembrane</keyword>
<organism evidence="2 3">
    <name type="scientific">Candidatus Enterousia excrementavium</name>
    <dbReference type="NCBI Taxonomy" id="2840789"/>
    <lineage>
        <taxon>Bacteria</taxon>
        <taxon>Pseudomonadati</taxon>
        <taxon>Pseudomonadota</taxon>
        <taxon>Alphaproteobacteria</taxon>
        <taxon>Candidatus Enterousia</taxon>
    </lineage>
</organism>
<evidence type="ECO:0000256" key="1">
    <source>
        <dbReference type="SAM" id="Phobius"/>
    </source>
</evidence>
<evidence type="ECO:0000313" key="2">
    <source>
        <dbReference type="EMBL" id="MBO8407312.1"/>
    </source>
</evidence>
<feature type="transmembrane region" description="Helical" evidence="1">
    <location>
        <begin position="66"/>
        <end position="90"/>
    </location>
</feature>
<dbReference type="AlphaFoldDB" id="A0A940IC30"/>
<reference evidence="2" key="2">
    <citation type="journal article" date="2021" name="PeerJ">
        <title>Extensive microbial diversity within the chicken gut microbiome revealed by metagenomics and culture.</title>
        <authorList>
            <person name="Gilroy R."/>
            <person name="Ravi A."/>
            <person name="Getino M."/>
            <person name="Pursley I."/>
            <person name="Horton D.L."/>
            <person name="Alikhan N.F."/>
            <person name="Baker D."/>
            <person name="Gharbi K."/>
            <person name="Hall N."/>
            <person name="Watson M."/>
            <person name="Adriaenssens E.M."/>
            <person name="Foster-Nyarko E."/>
            <person name="Jarju S."/>
            <person name="Secka A."/>
            <person name="Antonio M."/>
            <person name="Oren A."/>
            <person name="Chaudhuri R.R."/>
            <person name="La Ragione R."/>
            <person name="Hildebrand F."/>
            <person name="Pallen M.J."/>
        </authorList>
    </citation>
    <scope>NUCLEOTIDE SEQUENCE</scope>
    <source>
        <strain evidence="2">B1-16210</strain>
    </source>
</reference>
<proteinExistence type="predicted"/>
<feature type="transmembrane region" description="Helical" evidence="1">
    <location>
        <begin position="160"/>
        <end position="177"/>
    </location>
</feature>
<keyword evidence="1" id="KW-1133">Transmembrane helix</keyword>
<keyword evidence="1" id="KW-0472">Membrane</keyword>
<reference evidence="2" key="1">
    <citation type="submission" date="2020-10" db="EMBL/GenBank/DDBJ databases">
        <authorList>
            <person name="Gilroy R."/>
        </authorList>
    </citation>
    <scope>NUCLEOTIDE SEQUENCE</scope>
    <source>
        <strain evidence="2">B1-16210</strain>
    </source>
</reference>
<dbReference type="EMBL" id="JADINE010000032">
    <property type="protein sequence ID" value="MBO8407312.1"/>
    <property type="molecule type" value="Genomic_DNA"/>
</dbReference>
<protein>
    <recommendedName>
        <fullName evidence="4">Yip1 domain-containing protein</fullName>
    </recommendedName>
</protein>
<name>A0A940IC30_9PROT</name>
<gene>
    <name evidence="2" type="ORF">IAC77_02525</name>
</gene>
<sequence>MKKLKQGLKRLRDLIIKPKRFFTRIVADGNMEESMFKAFIYGLIGGCLVLLLKLCSGATITISSVFWALIIIPVLAVALLYVLGGLMMLVAEMTDGERDWEIAIKGLASVFFVYPVILALNALAFNCTSMWIASLLGDAYVLFLFYNIALYCMRGKRSNVIIVISIFALFLIMVYASDFHTGWFMLKNPDAAMACEGLINA</sequence>